<evidence type="ECO:0000256" key="4">
    <source>
        <dbReference type="ARBA" id="ARBA00023136"/>
    </source>
</evidence>
<feature type="compositionally biased region" description="Polar residues" evidence="5">
    <location>
        <begin position="58"/>
        <end position="67"/>
    </location>
</feature>
<reference evidence="7" key="2">
    <citation type="submission" date="2016-04" db="EMBL/GenBank/DDBJ databases">
        <authorList>
            <person name="Evans L.H."/>
            <person name="Alamgir A."/>
            <person name="Owens N."/>
            <person name="Weber N.D."/>
            <person name="Virtaneva K."/>
            <person name="Barbian K."/>
            <person name="Babar A."/>
            <person name="Rosenke K."/>
        </authorList>
    </citation>
    <scope>NUCLEOTIDE SEQUENCE</scope>
    <source>
        <strain evidence="7">UB2112</strain>
    </source>
</reference>
<dbReference type="InterPro" id="IPR006214">
    <property type="entry name" value="Bax_inhibitor_1-related"/>
</dbReference>
<dbReference type="EMBL" id="ULHB01000001">
    <property type="protein sequence ID" value="SYW73751.1"/>
    <property type="molecule type" value="Genomic_DNA"/>
</dbReference>
<evidence type="ECO:0000256" key="3">
    <source>
        <dbReference type="ARBA" id="ARBA00022989"/>
    </source>
</evidence>
<gene>
    <name evidence="8" type="ORF">UBRO2_00026</name>
    <name evidence="7" type="ORF">UBRO_06547</name>
</gene>
<keyword evidence="4 6" id="KW-0472">Membrane</keyword>
<proteinExistence type="predicted"/>
<feature type="transmembrane region" description="Helical" evidence="6">
    <location>
        <begin position="161"/>
        <end position="181"/>
    </location>
</feature>
<feature type="transmembrane region" description="Helical" evidence="6">
    <location>
        <begin position="123"/>
        <end position="141"/>
    </location>
</feature>
<dbReference type="Pfam" id="PF01027">
    <property type="entry name" value="Bax1-I"/>
    <property type="match status" value="1"/>
</dbReference>
<keyword evidence="3 6" id="KW-1133">Transmembrane helix</keyword>
<evidence type="ECO:0000256" key="2">
    <source>
        <dbReference type="ARBA" id="ARBA00022692"/>
    </source>
</evidence>
<dbReference type="PANTHER" id="PTHR23291:SF112">
    <property type="entry name" value="GROWTH HORMONE-INDUCIBLE TRANSMEMBRANE PROTEIN"/>
    <property type="match status" value="1"/>
</dbReference>
<sequence length="376" mass="39299">MLRPSFQTLQRSLRNSLLVARSSASASTPTTSSAVAQPLRSFVSAASAAKPALTSTVRGGLSASSTPLRHVEQQVRGVRTSPFRPNGDSATGSGGRLAFSAPHAAPAADAPTSISQPGGWTRALASLGIIGGTAFAANMFFNRETRDALHPVEASYLNSTFMYLAGGLALTGAAAVGLHRYGVSQRVMMANPWLVLGVGLVASIGGMIGATSLPPGHPMKVPSWLLFNASQAAVLSPLLFLNPAVLSRAALYTAGLVGSLCYVGATAKEDKYLWMGGPLLAGVTIVALSSLAPMILPRTAFRTLAVTESLSLYGGLAVFGAFVLYDTQRILKHAQAARAGYTQGDPLAESISLELDFINIFVRMVQILGMQQNRRK</sequence>
<comment type="subcellular location">
    <subcellularLocation>
        <location evidence="1">Membrane</location>
        <topology evidence="1">Multi-pass membrane protein</topology>
    </subcellularLocation>
</comment>
<dbReference type="PANTHER" id="PTHR23291">
    <property type="entry name" value="BAX INHIBITOR-RELATED"/>
    <property type="match status" value="1"/>
</dbReference>
<dbReference type="Proteomes" id="UP000179920">
    <property type="component" value="Chromosome XI"/>
</dbReference>
<evidence type="ECO:0000313" key="10">
    <source>
        <dbReference type="Proteomes" id="UP000658997"/>
    </source>
</evidence>
<evidence type="ECO:0000256" key="1">
    <source>
        <dbReference type="ARBA" id="ARBA00004141"/>
    </source>
</evidence>
<protein>
    <submittedName>
        <fullName evidence="7">Related to growth hormone inducible transmembrane protein</fullName>
    </submittedName>
</protein>
<keyword evidence="10" id="KW-1185">Reference proteome</keyword>
<accession>A0A1K0G7V0</accession>
<dbReference type="AlphaFoldDB" id="A0A1K0G7V0"/>
<evidence type="ECO:0000313" key="8">
    <source>
        <dbReference type="EMBL" id="SYW73751.1"/>
    </source>
</evidence>
<reference evidence="9" key="1">
    <citation type="submission" date="2016-04" db="EMBL/GenBank/DDBJ databases">
        <authorList>
            <person name="Guldener U."/>
            <person name="Guldener U."/>
        </authorList>
    </citation>
    <scope>NUCLEOTIDE SEQUENCE [LARGE SCALE GENOMIC DNA]</scope>
    <source>
        <strain evidence="9">UB2112</strain>
    </source>
</reference>
<name>A0A1K0G7V0_9BASI</name>
<evidence type="ECO:0000256" key="5">
    <source>
        <dbReference type="SAM" id="MobiDB-lite"/>
    </source>
</evidence>
<keyword evidence="2 6" id="KW-0812">Transmembrane</keyword>
<organism evidence="7 9">
    <name type="scientific">Ustilago bromivora</name>
    <dbReference type="NCBI Taxonomy" id="307758"/>
    <lineage>
        <taxon>Eukaryota</taxon>
        <taxon>Fungi</taxon>
        <taxon>Dikarya</taxon>
        <taxon>Basidiomycota</taxon>
        <taxon>Ustilaginomycotina</taxon>
        <taxon>Ustilaginomycetes</taxon>
        <taxon>Ustilaginales</taxon>
        <taxon>Ustilaginaceae</taxon>
        <taxon>Ustilago</taxon>
    </lineage>
</organism>
<evidence type="ECO:0000313" key="7">
    <source>
        <dbReference type="EMBL" id="SAM83748.1"/>
    </source>
</evidence>
<dbReference type="Proteomes" id="UP000658997">
    <property type="component" value="Unassembled WGS sequence"/>
</dbReference>
<evidence type="ECO:0000256" key="6">
    <source>
        <dbReference type="SAM" id="Phobius"/>
    </source>
</evidence>
<feature type="transmembrane region" description="Helical" evidence="6">
    <location>
        <begin position="249"/>
        <end position="267"/>
    </location>
</feature>
<feature type="transmembrane region" description="Helical" evidence="6">
    <location>
        <begin position="303"/>
        <end position="325"/>
    </location>
</feature>
<feature type="transmembrane region" description="Helical" evidence="6">
    <location>
        <begin position="273"/>
        <end position="296"/>
    </location>
</feature>
<feature type="transmembrane region" description="Helical" evidence="6">
    <location>
        <begin position="193"/>
        <end position="212"/>
    </location>
</feature>
<evidence type="ECO:0000313" key="9">
    <source>
        <dbReference type="Proteomes" id="UP000179920"/>
    </source>
</evidence>
<dbReference type="EMBL" id="LT558127">
    <property type="protein sequence ID" value="SAM83748.1"/>
    <property type="molecule type" value="Genomic_DNA"/>
</dbReference>
<dbReference type="OrthoDB" id="1277691at2759"/>
<reference evidence="8" key="3">
    <citation type="submission" date="2018-08" db="EMBL/GenBank/DDBJ databases">
        <authorList>
            <person name="Guldener U."/>
        </authorList>
    </citation>
    <scope>NUCLEOTIDE SEQUENCE</scope>
    <source>
        <strain evidence="8">UB2</strain>
    </source>
</reference>
<feature type="region of interest" description="Disordered" evidence="5">
    <location>
        <begin position="58"/>
        <end position="98"/>
    </location>
</feature>
<dbReference type="GO" id="GO:0005743">
    <property type="term" value="C:mitochondrial inner membrane"/>
    <property type="evidence" value="ECO:0007669"/>
    <property type="project" value="TreeGrafter"/>
</dbReference>